<dbReference type="RefSeq" id="XP_011090792.1">
    <property type="nucleotide sequence ID" value="XM_011092490.2"/>
</dbReference>
<dbReference type="FunCoup" id="A0A6I9UA01">
    <property type="interactions" value="1762"/>
</dbReference>
<dbReference type="Gene3D" id="3.90.190.10">
    <property type="entry name" value="Protein tyrosine phosphatase superfamily"/>
    <property type="match status" value="1"/>
</dbReference>
<dbReference type="OrthoDB" id="10252009at2759"/>
<keyword evidence="14" id="KW-1185">Reference proteome</keyword>
<evidence type="ECO:0000256" key="6">
    <source>
        <dbReference type="ARBA" id="ARBA00022912"/>
    </source>
</evidence>
<evidence type="ECO:0000256" key="4">
    <source>
        <dbReference type="ARBA" id="ARBA00022490"/>
    </source>
</evidence>
<dbReference type="InterPro" id="IPR020422">
    <property type="entry name" value="TYR_PHOSPHATASE_DUAL_dom"/>
</dbReference>
<feature type="domain" description="Tyrosine-protein phosphatase" evidence="12">
    <location>
        <begin position="114"/>
        <end position="255"/>
    </location>
</feature>
<evidence type="ECO:0000256" key="9">
    <source>
        <dbReference type="ARBA" id="ARBA00048336"/>
    </source>
</evidence>
<sequence length="271" mass="30369">MRRTTSRKYELSLAKQTTLFFASLSLSPSRTHTRTYARQSGRKTDQGIFCLHTHCLVILSLPGFWAVIASHLERENEKVVQVSSLAMTSDMYKERISALLKVIQATKIVKEDNIPCKIEEGLYLGSLGAANNRSALKSLNITHILTIAISLAPAHPNDFIYKIVEVPDREDITITQYFDECFAFIDEARARGGGVLIHCFAGRSRSVTVVVGYLMFKNGMSFMEALEYVKTKRPVASPNCGFMLQLQEYERSLRASRTGTVLEPEKCCSSL</sequence>
<dbReference type="GO" id="GO:0005737">
    <property type="term" value="C:cytoplasm"/>
    <property type="evidence" value="ECO:0007669"/>
    <property type="project" value="UniProtKB-SubCell"/>
</dbReference>
<dbReference type="KEGG" id="sind:105171391"/>
<keyword evidence="11" id="KW-0812">Transmembrane</keyword>
<keyword evidence="6" id="KW-0904">Protein phosphatase</keyword>
<comment type="catalytic activity">
    <reaction evidence="9">
        <text>O-phospho-L-threonyl-[protein] + H2O = L-threonyl-[protein] + phosphate</text>
        <dbReference type="Rhea" id="RHEA:47004"/>
        <dbReference type="Rhea" id="RHEA-COMP:11060"/>
        <dbReference type="Rhea" id="RHEA-COMP:11605"/>
        <dbReference type="ChEBI" id="CHEBI:15377"/>
        <dbReference type="ChEBI" id="CHEBI:30013"/>
        <dbReference type="ChEBI" id="CHEBI:43474"/>
        <dbReference type="ChEBI" id="CHEBI:61977"/>
        <dbReference type="EC" id="3.1.3.16"/>
    </reaction>
</comment>
<dbReference type="SUPFAM" id="SSF52799">
    <property type="entry name" value="(Phosphotyrosine protein) phosphatases II"/>
    <property type="match status" value="1"/>
</dbReference>
<evidence type="ECO:0000256" key="11">
    <source>
        <dbReference type="SAM" id="Phobius"/>
    </source>
</evidence>
<dbReference type="InterPro" id="IPR000387">
    <property type="entry name" value="Tyr_Pase_dom"/>
</dbReference>
<keyword evidence="11" id="KW-0472">Membrane</keyword>
<dbReference type="GO" id="GO:0004722">
    <property type="term" value="F:protein serine/threonine phosphatase activity"/>
    <property type="evidence" value="ECO:0007669"/>
    <property type="project" value="UniProtKB-EC"/>
</dbReference>
<keyword evidence="5" id="KW-0378">Hydrolase</keyword>
<comment type="catalytic activity">
    <reaction evidence="8">
        <text>O-phospho-L-seryl-[protein] + H2O = L-seryl-[protein] + phosphate</text>
        <dbReference type="Rhea" id="RHEA:20629"/>
        <dbReference type="Rhea" id="RHEA-COMP:9863"/>
        <dbReference type="Rhea" id="RHEA-COMP:11604"/>
        <dbReference type="ChEBI" id="CHEBI:15377"/>
        <dbReference type="ChEBI" id="CHEBI:29999"/>
        <dbReference type="ChEBI" id="CHEBI:43474"/>
        <dbReference type="ChEBI" id="CHEBI:83421"/>
        <dbReference type="EC" id="3.1.3.16"/>
    </reaction>
</comment>
<dbReference type="CDD" id="cd14498">
    <property type="entry name" value="DSP"/>
    <property type="match status" value="1"/>
</dbReference>
<dbReference type="Proteomes" id="UP000504604">
    <property type="component" value="Linkage group LG10"/>
</dbReference>
<dbReference type="GO" id="GO:0043409">
    <property type="term" value="P:negative regulation of MAPK cascade"/>
    <property type="evidence" value="ECO:0007669"/>
    <property type="project" value="TreeGrafter"/>
</dbReference>
<evidence type="ECO:0000256" key="1">
    <source>
        <dbReference type="ARBA" id="ARBA00004123"/>
    </source>
</evidence>
<organism evidence="14 15">
    <name type="scientific">Sesamum indicum</name>
    <name type="common">Oriental sesame</name>
    <name type="synonym">Sesamum orientale</name>
    <dbReference type="NCBI Taxonomy" id="4182"/>
    <lineage>
        <taxon>Eukaryota</taxon>
        <taxon>Viridiplantae</taxon>
        <taxon>Streptophyta</taxon>
        <taxon>Embryophyta</taxon>
        <taxon>Tracheophyta</taxon>
        <taxon>Spermatophyta</taxon>
        <taxon>Magnoliopsida</taxon>
        <taxon>eudicotyledons</taxon>
        <taxon>Gunneridae</taxon>
        <taxon>Pentapetalae</taxon>
        <taxon>asterids</taxon>
        <taxon>lamiids</taxon>
        <taxon>Lamiales</taxon>
        <taxon>Pedaliaceae</taxon>
        <taxon>Sesamum</taxon>
    </lineage>
</organism>
<evidence type="ECO:0000256" key="3">
    <source>
        <dbReference type="ARBA" id="ARBA00008601"/>
    </source>
</evidence>
<feature type="domain" description="Tyrosine specific protein phosphatases" evidence="13">
    <location>
        <begin position="175"/>
        <end position="234"/>
    </location>
</feature>
<dbReference type="FunFam" id="3.90.190.10:FF:000056">
    <property type="entry name" value="Dual specificity phosphatase 12"/>
    <property type="match status" value="1"/>
</dbReference>
<dbReference type="AlphaFoldDB" id="A0A6I9UA01"/>
<dbReference type="GO" id="GO:0033550">
    <property type="term" value="F:MAP kinase tyrosine phosphatase activity"/>
    <property type="evidence" value="ECO:0007669"/>
    <property type="project" value="TreeGrafter"/>
</dbReference>
<evidence type="ECO:0000256" key="7">
    <source>
        <dbReference type="ARBA" id="ARBA00023242"/>
    </source>
</evidence>
<keyword evidence="7" id="KW-0539">Nucleus</keyword>
<dbReference type="PANTHER" id="PTHR10159">
    <property type="entry name" value="DUAL SPECIFICITY PROTEIN PHOSPHATASE"/>
    <property type="match status" value="1"/>
</dbReference>
<evidence type="ECO:0000256" key="2">
    <source>
        <dbReference type="ARBA" id="ARBA00004496"/>
    </source>
</evidence>
<gene>
    <name evidence="15" type="primary">LOC105171391</name>
</gene>
<keyword evidence="11" id="KW-1133">Transmembrane helix</keyword>
<dbReference type="GO" id="GO:0008330">
    <property type="term" value="F:protein tyrosine/threonine phosphatase activity"/>
    <property type="evidence" value="ECO:0007669"/>
    <property type="project" value="TreeGrafter"/>
</dbReference>
<dbReference type="PROSITE" id="PS50054">
    <property type="entry name" value="TYR_PHOSPHATASE_DUAL"/>
    <property type="match status" value="1"/>
</dbReference>
<evidence type="ECO:0000259" key="13">
    <source>
        <dbReference type="PROSITE" id="PS50056"/>
    </source>
</evidence>
<evidence type="ECO:0000256" key="10">
    <source>
        <dbReference type="ARBA" id="ARBA00051722"/>
    </source>
</evidence>
<dbReference type="InterPro" id="IPR029021">
    <property type="entry name" value="Prot-tyrosine_phosphatase-like"/>
</dbReference>
<evidence type="ECO:0000256" key="5">
    <source>
        <dbReference type="ARBA" id="ARBA00022801"/>
    </source>
</evidence>
<proteinExistence type="inferred from homology"/>
<dbReference type="PROSITE" id="PS50056">
    <property type="entry name" value="TYR_PHOSPHATASE_2"/>
    <property type="match status" value="1"/>
</dbReference>
<evidence type="ECO:0000313" key="15">
    <source>
        <dbReference type="RefSeq" id="XP_011090792.1"/>
    </source>
</evidence>
<dbReference type="GO" id="GO:0005634">
    <property type="term" value="C:nucleus"/>
    <property type="evidence" value="ECO:0007669"/>
    <property type="project" value="UniProtKB-SubCell"/>
</dbReference>
<comment type="similarity">
    <text evidence="3">Belongs to the protein-tyrosine phosphatase family. Non-receptor class dual specificity subfamily.</text>
</comment>
<dbReference type="GO" id="GO:0017017">
    <property type="term" value="F:MAP kinase tyrosine/serine/threonine phosphatase activity"/>
    <property type="evidence" value="ECO:0007669"/>
    <property type="project" value="TreeGrafter"/>
</dbReference>
<dbReference type="Gramene" id="SIN_1010080.t">
    <property type="protein sequence ID" value="SIN_1010080.t"/>
    <property type="gene ID" value="SIN_1010080"/>
</dbReference>
<feature type="transmembrane region" description="Helical" evidence="11">
    <location>
        <begin position="48"/>
        <end position="68"/>
    </location>
</feature>
<evidence type="ECO:0000256" key="8">
    <source>
        <dbReference type="ARBA" id="ARBA00047761"/>
    </source>
</evidence>
<name>A0A6I9UA01_SESIN</name>
<evidence type="ECO:0000259" key="12">
    <source>
        <dbReference type="PROSITE" id="PS50054"/>
    </source>
</evidence>
<accession>A0A6I9UA01</accession>
<protein>
    <submittedName>
        <fullName evidence="15">Dual specificity protein phosphatase 1 isoform X1</fullName>
    </submittedName>
</protein>
<comment type="catalytic activity">
    <reaction evidence="10">
        <text>O-phospho-L-tyrosyl-[protein] + H2O = L-tyrosyl-[protein] + phosphate</text>
        <dbReference type="Rhea" id="RHEA:10684"/>
        <dbReference type="Rhea" id="RHEA-COMP:10136"/>
        <dbReference type="Rhea" id="RHEA-COMP:20101"/>
        <dbReference type="ChEBI" id="CHEBI:15377"/>
        <dbReference type="ChEBI" id="CHEBI:43474"/>
        <dbReference type="ChEBI" id="CHEBI:46858"/>
        <dbReference type="ChEBI" id="CHEBI:61978"/>
        <dbReference type="EC" id="3.1.3.48"/>
    </reaction>
</comment>
<dbReference type="PANTHER" id="PTHR10159:SF511">
    <property type="entry name" value="DUAL SPECIFICITY PROTEIN PHOSPHATASE 1"/>
    <property type="match status" value="1"/>
</dbReference>
<dbReference type="SMART" id="SM00195">
    <property type="entry name" value="DSPc"/>
    <property type="match status" value="1"/>
</dbReference>
<dbReference type="Pfam" id="PF00782">
    <property type="entry name" value="DSPc"/>
    <property type="match status" value="1"/>
</dbReference>
<dbReference type="InParanoid" id="A0A6I9UA01"/>
<reference evidence="15" key="1">
    <citation type="submission" date="2025-08" db="UniProtKB">
        <authorList>
            <consortium name="RefSeq"/>
        </authorList>
    </citation>
    <scope>IDENTIFICATION</scope>
</reference>
<keyword evidence="4" id="KW-0963">Cytoplasm</keyword>
<evidence type="ECO:0000313" key="14">
    <source>
        <dbReference type="Proteomes" id="UP000504604"/>
    </source>
</evidence>
<dbReference type="GeneID" id="105171391"/>
<comment type="subcellular location">
    <subcellularLocation>
        <location evidence="2">Cytoplasm</location>
    </subcellularLocation>
    <subcellularLocation>
        <location evidence="1">Nucleus</location>
    </subcellularLocation>
</comment>
<dbReference type="InterPro" id="IPR000340">
    <property type="entry name" value="Dual-sp_phosphatase_cat-dom"/>
</dbReference>